<organism evidence="1 2">
    <name type="scientific">Zymoseptoria tritici (strain CBS 115943 / IPO323)</name>
    <name type="common">Speckled leaf blotch fungus</name>
    <name type="synonym">Septoria tritici</name>
    <dbReference type="NCBI Taxonomy" id="336722"/>
    <lineage>
        <taxon>Eukaryota</taxon>
        <taxon>Fungi</taxon>
        <taxon>Dikarya</taxon>
        <taxon>Ascomycota</taxon>
        <taxon>Pezizomycotina</taxon>
        <taxon>Dothideomycetes</taxon>
        <taxon>Dothideomycetidae</taxon>
        <taxon>Mycosphaerellales</taxon>
        <taxon>Mycosphaerellaceae</taxon>
        <taxon>Zymoseptoria</taxon>
    </lineage>
</organism>
<dbReference type="VEuPathDB" id="FungiDB:ZTRI_7.741"/>
<dbReference type="STRING" id="336722.F9XF44"/>
<dbReference type="HOGENOM" id="CLU_1797980_0_0_1"/>
<dbReference type="Proteomes" id="UP000008062">
    <property type="component" value="Chromosome 7"/>
</dbReference>
<proteinExistence type="predicted"/>
<accession>F9XF44</accession>
<name>F9XF44_ZYMTI</name>
<dbReference type="RefSeq" id="XP_003850979.1">
    <property type="nucleotide sequence ID" value="XM_003850931.1"/>
</dbReference>
<evidence type="ECO:0000313" key="2">
    <source>
        <dbReference type="Proteomes" id="UP000008062"/>
    </source>
</evidence>
<dbReference type="EMBL" id="CM001202">
    <property type="protein sequence ID" value="EGP85955.1"/>
    <property type="molecule type" value="Genomic_DNA"/>
</dbReference>
<keyword evidence="2" id="KW-1185">Reference proteome</keyword>
<evidence type="ECO:0000313" key="1">
    <source>
        <dbReference type="EMBL" id="EGP85955.1"/>
    </source>
</evidence>
<dbReference type="AlphaFoldDB" id="F9XF44"/>
<sequence>MVTSRWVVAYVQHAEYAAAHSSQRRSTYDRGTLSQICQDAQLNISSGKGFYTHNAVVHSDAMHKDGYVHPTIFNSRLQGHTPMLNAQRPNFCPSWTDWRMERWSCGSRKDGRRLRLDGFMTDGLKQSLSGTAGWRSDAGAGFVS</sequence>
<gene>
    <name evidence="1" type="ORF">MYCGRDRAFT_94772</name>
</gene>
<protein>
    <submittedName>
        <fullName evidence="1">Uncharacterized protein</fullName>
    </submittedName>
</protein>
<dbReference type="GeneID" id="13397622"/>
<reference evidence="1 2" key="1">
    <citation type="journal article" date="2011" name="PLoS Genet.">
        <title>Finished genome of the fungal wheat pathogen Mycosphaerella graminicola reveals dispensome structure, chromosome plasticity, and stealth pathogenesis.</title>
        <authorList>
            <person name="Goodwin S.B."/>
            <person name="Ben M'barek S."/>
            <person name="Dhillon B."/>
            <person name="Wittenberg A.H.J."/>
            <person name="Crane C.F."/>
            <person name="Hane J.K."/>
            <person name="Foster A.J."/>
            <person name="Van der Lee T.A.J."/>
            <person name="Grimwood J."/>
            <person name="Aerts A."/>
            <person name="Antoniw J."/>
            <person name="Bailey A."/>
            <person name="Bluhm B."/>
            <person name="Bowler J."/>
            <person name="Bristow J."/>
            <person name="van der Burgt A."/>
            <person name="Canto-Canche B."/>
            <person name="Churchill A.C.L."/>
            <person name="Conde-Ferraez L."/>
            <person name="Cools H.J."/>
            <person name="Coutinho P.M."/>
            <person name="Csukai M."/>
            <person name="Dehal P."/>
            <person name="De Wit P."/>
            <person name="Donzelli B."/>
            <person name="van de Geest H.C."/>
            <person name="van Ham R.C.H.J."/>
            <person name="Hammond-Kosack K.E."/>
            <person name="Henrissat B."/>
            <person name="Kilian A."/>
            <person name="Kobayashi A.K."/>
            <person name="Koopmann E."/>
            <person name="Kourmpetis Y."/>
            <person name="Kuzniar A."/>
            <person name="Lindquist E."/>
            <person name="Lombard V."/>
            <person name="Maliepaard C."/>
            <person name="Martins N."/>
            <person name="Mehrabi R."/>
            <person name="Nap J.P.H."/>
            <person name="Ponomarenko A."/>
            <person name="Rudd J.J."/>
            <person name="Salamov A."/>
            <person name="Schmutz J."/>
            <person name="Schouten H.J."/>
            <person name="Shapiro H."/>
            <person name="Stergiopoulos I."/>
            <person name="Torriani S.F.F."/>
            <person name="Tu H."/>
            <person name="de Vries R.P."/>
            <person name="Waalwijk C."/>
            <person name="Ware S.B."/>
            <person name="Wiebenga A."/>
            <person name="Zwiers L.-H."/>
            <person name="Oliver R.P."/>
            <person name="Grigoriev I.V."/>
            <person name="Kema G.H.J."/>
        </authorList>
    </citation>
    <scope>NUCLEOTIDE SEQUENCE [LARGE SCALE GENOMIC DNA]</scope>
    <source>
        <strain evidence="2">CBS 115943 / IPO323</strain>
    </source>
</reference>
<dbReference type="KEGG" id="ztr:MYCGRDRAFT_94772"/>
<dbReference type="InParanoid" id="F9XF44"/>